<keyword evidence="3" id="KW-1185">Reference proteome</keyword>
<dbReference type="EMBL" id="LDJL01000001">
    <property type="protein sequence ID" value="KRG72081.1"/>
    <property type="molecule type" value="Genomic_DNA"/>
</dbReference>
<sequence>MTGALYLGVDGGGTKTRFAVIDEAGTLLAEAQRGTTYHPQIGLEGVNTVLAEGTAEVLAQMRRTPADITHAFFGLPAYGEDSRATRALQAIPARVLGHARYACDNDMVCGWAGSLACADGINIIAGTGSMGYGRRGTRAARAGGWGEAFSDEGSAYWIAIQGLNAFSRMSDGRLPRGPLHAILREHFQLGDDDLDICAHVYGEDVGSRGELARLSPCVSRAAQAGDAVAAAIFEQAGRELAAIADALRVALGFAPGERVPLSWSGGAFSAGELLMRPFQAALQAASPAFELHTPLHPPHYGAALYARMLAATAA</sequence>
<evidence type="ECO:0000313" key="2">
    <source>
        <dbReference type="EMBL" id="KRG72081.1"/>
    </source>
</evidence>
<dbReference type="OrthoDB" id="9816014at2"/>
<reference evidence="2 3" key="1">
    <citation type="submission" date="2015-05" db="EMBL/GenBank/DDBJ databases">
        <title>Genome sequencing and analysis of members of genus Stenotrophomonas.</title>
        <authorList>
            <person name="Patil P.P."/>
            <person name="Midha S."/>
            <person name="Patil P.B."/>
        </authorList>
    </citation>
    <scope>NUCLEOTIDE SEQUENCE [LARGE SCALE GENOMIC DNA]</scope>
    <source>
        <strain evidence="2 3">DSM 21858</strain>
    </source>
</reference>
<dbReference type="Pfam" id="PF01869">
    <property type="entry name" value="BcrAD_BadFG"/>
    <property type="match status" value="1"/>
</dbReference>
<dbReference type="PANTHER" id="PTHR43190:SF3">
    <property type="entry name" value="N-ACETYL-D-GLUCOSAMINE KINASE"/>
    <property type="match status" value="1"/>
</dbReference>
<dbReference type="PATRIC" id="fig|344882.3.peg.226"/>
<gene>
    <name evidence="2" type="ORF">ABB29_01090</name>
</gene>
<evidence type="ECO:0000313" key="3">
    <source>
        <dbReference type="Proteomes" id="UP000052052"/>
    </source>
</evidence>
<dbReference type="RefSeq" id="WP_057656754.1">
    <property type="nucleotide sequence ID" value="NZ_LDJL01000001.1"/>
</dbReference>
<dbReference type="STRING" id="344882.ABB29_01090"/>
<name>A0A0R0D1Z7_9GAMM</name>
<dbReference type="InterPro" id="IPR052519">
    <property type="entry name" value="Euk-type_GlcNAc_Kinase"/>
</dbReference>
<evidence type="ECO:0000259" key="1">
    <source>
        <dbReference type="Pfam" id="PF01869"/>
    </source>
</evidence>
<dbReference type="InterPro" id="IPR002731">
    <property type="entry name" value="ATPase_BadF"/>
</dbReference>
<protein>
    <submittedName>
        <fullName evidence="2">N-acetylglucosamine kinase</fullName>
    </submittedName>
</protein>
<dbReference type="Gene3D" id="3.30.420.40">
    <property type="match status" value="2"/>
</dbReference>
<dbReference type="Proteomes" id="UP000052052">
    <property type="component" value="Unassembled WGS sequence"/>
</dbReference>
<keyword evidence="2" id="KW-0418">Kinase</keyword>
<dbReference type="SUPFAM" id="SSF53067">
    <property type="entry name" value="Actin-like ATPase domain"/>
    <property type="match status" value="2"/>
</dbReference>
<dbReference type="AlphaFoldDB" id="A0A0R0D1Z7"/>
<dbReference type="InterPro" id="IPR043129">
    <property type="entry name" value="ATPase_NBD"/>
</dbReference>
<proteinExistence type="predicted"/>
<dbReference type="PANTHER" id="PTHR43190">
    <property type="entry name" value="N-ACETYL-D-GLUCOSAMINE KINASE"/>
    <property type="match status" value="1"/>
</dbReference>
<feature type="domain" description="ATPase BadF/BadG/BcrA/BcrD type" evidence="1">
    <location>
        <begin position="7"/>
        <end position="306"/>
    </location>
</feature>
<keyword evidence="2" id="KW-0808">Transferase</keyword>
<organism evidence="2 3">
    <name type="scientific">Pseudoxanthomonas dokdonensis</name>
    <dbReference type="NCBI Taxonomy" id="344882"/>
    <lineage>
        <taxon>Bacteria</taxon>
        <taxon>Pseudomonadati</taxon>
        <taxon>Pseudomonadota</taxon>
        <taxon>Gammaproteobacteria</taxon>
        <taxon>Lysobacterales</taxon>
        <taxon>Lysobacteraceae</taxon>
        <taxon>Pseudoxanthomonas</taxon>
    </lineage>
</organism>
<accession>A0A0R0D1Z7</accession>
<dbReference type="CDD" id="cd24007">
    <property type="entry name" value="ASKHA_NBD_eukNAGK-like"/>
    <property type="match status" value="1"/>
</dbReference>
<comment type="caution">
    <text evidence="2">The sequence shown here is derived from an EMBL/GenBank/DDBJ whole genome shotgun (WGS) entry which is preliminary data.</text>
</comment>
<dbReference type="GO" id="GO:0016301">
    <property type="term" value="F:kinase activity"/>
    <property type="evidence" value="ECO:0007669"/>
    <property type="project" value="UniProtKB-KW"/>
</dbReference>